<dbReference type="AlphaFoldDB" id="A0A812LB31"/>
<feature type="region of interest" description="Disordered" evidence="1">
    <location>
        <begin position="272"/>
        <end position="343"/>
    </location>
</feature>
<feature type="compositionally biased region" description="Polar residues" evidence="1">
    <location>
        <begin position="281"/>
        <end position="291"/>
    </location>
</feature>
<proteinExistence type="predicted"/>
<evidence type="ECO:0000313" key="3">
    <source>
        <dbReference type="Proteomes" id="UP000604046"/>
    </source>
</evidence>
<organism evidence="2 3">
    <name type="scientific">Symbiodinium natans</name>
    <dbReference type="NCBI Taxonomy" id="878477"/>
    <lineage>
        <taxon>Eukaryota</taxon>
        <taxon>Sar</taxon>
        <taxon>Alveolata</taxon>
        <taxon>Dinophyceae</taxon>
        <taxon>Suessiales</taxon>
        <taxon>Symbiodiniaceae</taxon>
        <taxon>Symbiodinium</taxon>
    </lineage>
</organism>
<dbReference type="OrthoDB" id="417176at2759"/>
<name>A0A812LB31_9DINO</name>
<gene>
    <name evidence="2" type="primary">act1</name>
    <name evidence="2" type="ORF">SNAT2548_LOCUS11048</name>
</gene>
<dbReference type="EMBL" id="CAJNDS010000957">
    <property type="protein sequence ID" value="CAE7242038.1"/>
    <property type="molecule type" value="Genomic_DNA"/>
</dbReference>
<reference evidence="2" key="1">
    <citation type="submission" date="2021-02" db="EMBL/GenBank/DDBJ databases">
        <authorList>
            <person name="Dougan E. K."/>
            <person name="Rhodes N."/>
            <person name="Thang M."/>
            <person name="Chan C."/>
        </authorList>
    </citation>
    <scope>NUCLEOTIDE SEQUENCE</scope>
</reference>
<comment type="caution">
    <text evidence="2">The sequence shown here is derived from an EMBL/GenBank/DDBJ whole genome shotgun (WGS) entry which is preliminary data.</text>
</comment>
<sequence length="396" mass="43659">MFGPCLDGEVLWLPILSEERVLCLRLVPDSPLMSNAAHIMDACMALETTRSRMEATETDVTGPTLNILRQLGKWPQETCASMLQLDDMKAVGMGSNIKNRRRATYVAMGLAYVIRAGERGHVNVTQTVNDFHISSLATEAWTTRRQPLNYPAIHEPGAPGAPGVPGGPGAPGAPSGSGRPPLAPPSTAGEMQMRARHLGAAEDCVQDPFMIVDETVSGVLCIACNKHFTPEHLTTRRHLNYLSDIQGTLMWLTREQKPPCLRILQFQETRAQPNAGVPYQDPSTRSAQTETAGPETAWDDTYQPETEASPAAPAQQRGAPPASTPGSWEERADRADRADRATPLRPQVNRRWRDVEIPATPSLEENYDFAWRLFANHTQYLSRFLVFNDEIGVEEV</sequence>
<feature type="compositionally biased region" description="Basic and acidic residues" evidence="1">
    <location>
        <begin position="328"/>
        <end position="342"/>
    </location>
</feature>
<feature type="region of interest" description="Disordered" evidence="1">
    <location>
        <begin position="150"/>
        <end position="192"/>
    </location>
</feature>
<accession>A0A812LB31</accession>
<evidence type="ECO:0000256" key="1">
    <source>
        <dbReference type="SAM" id="MobiDB-lite"/>
    </source>
</evidence>
<dbReference type="Proteomes" id="UP000604046">
    <property type="component" value="Unassembled WGS sequence"/>
</dbReference>
<feature type="compositionally biased region" description="Low complexity" evidence="1">
    <location>
        <begin position="308"/>
        <end position="321"/>
    </location>
</feature>
<keyword evidence="3" id="KW-1185">Reference proteome</keyword>
<protein>
    <submittedName>
        <fullName evidence="2">Act1 protein</fullName>
    </submittedName>
</protein>
<evidence type="ECO:0000313" key="2">
    <source>
        <dbReference type="EMBL" id="CAE7242038.1"/>
    </source>
</evidence>